<evidence type="ECO:0000256" key="3">
    <source>
        <dbReference type="ARBA" id="ARBA00012754"/>
    </source>
</evidence>
<dbReference type="Gene3D" id="2.60.120.260">
    <property type="entry name" value="Galactose-binding domain-like"/>
    <property type="match status" value="1"/>
</dbReference>
<dbReference type="InterPro" id="IPR036156">
    <property type="entry name" value="Beta-gal/glucu_dom_sf"/>
</dbReference>
<evidence type="ECO:0000259" key="8">
    <source>
        <dbReference type="Pfam" id="PF02836"/>
    </source>
</evidence>
<dbReference type="Pfam" id="PF02836">
    <property type="entry name" value="Glyco_hydro_2_C"/>
    <property type="match status" value="1"/>
</dbReference>
<feature type="domain" description="Glycoside hydrolase family 2 immunoglobulin-like beta-sandwich" evidence="7">
    <location>
        <begin position="192"/>
        <end position="304"/>
    </location>
</feature>
<evidence type="ECO:0000256" key="5">
    <source>
        <dbReference type="ARBA" id="ARBA00022801"/>
    </source>
</evidence>
<protein>
    <recommendedName>
        <fullName evidence="3">beta-mannosidase</fullName>
        <ecNumber evidence="3">3.2.1.25</ecNumber>
    </recommendedName>
</protein>
<evidence type="ECO:0000256" key="1">
    <source>
        <dbReference type="ARBA" id="ARBA00000829"/>
    </source>
</evidence>
<dbReference type="InterPro" id="IPR050887">
    <property type="entry name" value="Beta-mannosidase_GH2"/>
</dbReference>
<comment type="caution">
    <text evidence="10">The sequence shown here is derived from an EMBL/GenBank/DDBJ whole genome shotgun (WGS) entry which is preliminary data.</text>
</comment>
<dbReference type="InterPro" id="IPR006102">
    <property type="entry name" value="Ig-like_GH2"/>
</dbReference>
<dbReference type="Pfam" id="PF22666">
    <property type="entry name" value="Glyco_hydro_2_N2"/>
    <property type="match status" value="1"/>
</dbReference>
<comment type="catalytic activity">
    <reaction evidence="1">
        <text>Hydrolysis of terminal, non-reducing beta-D-mannose residues in beta-D-mannosides.</text>
        <dbReference type="EC" id="3.2.1.25"/>
    </reaction>
</comment>
<keyword evidence="6" id="KW-0326">Glycosidase</keyword>
<keyword evidence="5" id="KW-0378">Hydrolase</keyword>
<accession>A0A9X3CK20</accession>
<evidence type="ECO:0000256" key="6">
    <source>
        <dbReference type="ARBA" id="ARBA00023295"/>
    </source>
</evidence>
<evidence type="ECO:0000313" key="11">
    <source>
        <dbReference type="Proteomes" id="UP001155587"/>
    </source>
</evidence>
<dbReference type="PANTHER" id="PTHR43730:SF1">
    <property type="entry name" value="BETA-MANNOSIDASE"/>
    <property type="match status" value="1"/>
</dbReference>
<dbReference type="Proteomes" id="UP001155587">
    <property type="component" value="Unassembled WGS sequence"/>
</dbReference>
<evidence type="ECO:0000259" key="7">
    <source>
        <dbReference type="Pfam" id="PF00703"/>
    </source>
</evidence>
<dbReference type="InterPro" id="IPR008979">
    <property type="entry name" value="Galactose-bd-like_sf"/>
</dbReference>
<dbReference type="EMBL" id="JAKRRY010000001">
    <property type="protein sequence ID" value="MCW8344756.1"/>
    <property type="molecule type" value="Genomic_DNA"/>
</dbReference>
<dbReference type="GO" id="GO:0005975">
    <property type="term" value="P:carbohydrate metabolic process"/>
    <property type="evidence" value="ECO:0007669"/>
    <property type="project" value="InterPro"/>
</dbReference>
<dbReference type="PANTHER" id="PTHR43730">
    <property type="entry name" value="BETA-MANNOSIDASE"/>
    <property type="match status" value="1"/>
</dbReference>
<dbReference type="PROSITE" id="PS51257">
    <property type="entry name" value="PROKAR_LIPOPROTEIN"/>
    <property type="match status" value="1"/>
</dbReference>
<keyword evidence="11" id="KW-1185">Reference proteome</keyword>
<comment type="similarity">
    <text evidence="2">Belongs to the glycosyl hydrolase 2 family.</text>
</comment>
<reference evidence="10" key="1">
    <citation type="submission" date="2022-02" db="EMBL/GenBank/DDBJ databases">
        <title>Vibrio sp. nov, a new bacterium isolated from seawater.</title>
        <authorList>
            <person name="Yuan Y."/>
        </authorList>
    </citation>
    <scope>NUCLEOTIDE SEQUENCE</scope>
    <source>
        <strain evidence="10">ZSDZ65</strain>
    </source>
</reference>
<dbReference type="Gene3D" id="2.60.40.10">
    <property type="entry name" value="Immunoglobulins"/>
    <property type="match status" value="1"/>
</dbReference>
<dbReference type="AlphaFoldDB" id="A0A9X3CK20"/>
<feature type="domain" description="Beta-mannosidase-like galactose-binding" evidence="9">
    <location>
        <begin position="67"/>
        <end position="152"/>
    </location>
</feature>
<dbReference type="EC" id="3.2.1.25" evidence="3"/>
<organism evidence="10 11">
    <name type="scientific">Vibrio qingdaonensis</name>
    <dbReference type="NCBI Taxonomy" id="2829491"/>
    <lineage>
        <taxon>Bacteria</taxon>
        <taxon>Pseudomonadati</taxon>
        <taxon>Pseudomonadota</taxon>
        <taxon>Gammaproteobacteria</taxon>
        <taxon>Vibrionales</taxon>
        <taxon>Vibrionaceae</taxon>
        <taxon>Vibrio</taxon>
    </lineage>
</organism>
<dbReference type="RefSeq" id="WP_265673197.1">
    <property type="nucleotide sequence ID" value="NZ_JAKRRY010000001.1"/>
</dbReference>
<evidence type="ECO:0000256" key="4">
    <source>
        <dbReference type="ARBA" id="ARBA00022729"/>
    </source>
</evidence>
<gene>
    <name evidence="10" type="ORF">MD535_01780</name>
</gene>
<name>A0A9X3CK20_9VIBR</name>
<evidence type="ECO:0000313" key="10">
    <source>
        <dbReference type="EMBL" id="MCW8344756.1"/>
    </source>
</evidence>
<dbReference type="InterPro" id="IPR013783">
    <property type="entry name" value="Ig-like_fold"/>
</dbReference>
<keyword evidence="4" id="KW-0732">Signal</keyword>
<sequence length="718" mass="81468">MRILGLSLIYLLLQGCTSQPAVQSVSTQSLHGQWKFTSLTPIAKPYSRSLSVPSNWYSQGVEFSGEALYQTSFNVTESTENGRYWLMFDAVDYEAKVALNNIPVGAHTGYFSPFSFDVTPFIKQENNQLTVIVKSENDEKLPDWSLNKRELKGVLSHHDTRPGGAWSDKGQDANSGGIWGEVTLKKTGPIAIKETAFIPTIDSNRFTSGTLTIELDSLVIGQANINISLVSPLEADHQTRSETYTLETELKQGTNIVEWAVPTMKRALWWPYDWGKPNLHDLTVEVSLTNQALSDQVMQRIGFREVRYSESEKHFYINDLPYFIRGTNYIASQWLGEVTREDYANDLTLMQHANINGIRVHGHVAGQAFYELADEYGFVVWQDFPLQWGYENSLATAVEAARQATEMTNMLSNHPSVAFWSGHNEPPWDATWMKYKYPSYERSHNTQLTASVHEALLRADDGRIVREASYTHEHPWFGWYSGHYKDYKRLQGPPIISEFGAQALPREAILSRFLTDRDTWPLSAEQLATLEYHNFQPHEMTNLAKVNMGDSVSELIINSQEYQRVVNKYAAEQLRLKKNNGIAAIYQFMFVDSWPSVTWSILDVERQEKLAYLAIKESFQPILPVASVKDKSSSKLLNISVINDSRNDVVNAKIEINCIEGKAEPTSCWQERNITIEHNKVVKIATIEQSNITDDFVINIIGGDGQLISSNHYRAGDY</sequence>
<dbReference type="Pfam" id="PF00703">
    <property type="entry name" value="Glyco_hydro_2"/>
    <property type="match status" value="1"/>
</dbReference>
<dbReference type="GO" id="GO:0004567">
    <property type="term" value="F:beta-mannosidase activity"/>
    <property type="evidence" value="ECO:0007669"/>
    <property type="project" value="UniProtKB-EC"/>
</dbReference>
<dbReference type="InterPro" id="IPR054593">
    <property type="entry name" value="Beta-mannosidase-like_N2"/>
</dbReference>
<feature type="domain" description="Glycoside hydrolase family 2 catalytic" evidence="8">
    <location>
        <begin position="312"/>
        <end position="505"/>
    </location>
</feature>
<proteinExistence type="inferred from homology"/>
<evidence type="ECO:0000256" key="2">
    <source>
        <dbReference type="ARBA" id="ARBA00007401"/>
    </source>
</evidence>
<evidence type="ECO:0000259" key="9">
    <source>
        <dbReference type="Pfam" id="PF22666"/>
    </source>
</evidence>
<dbReference type="GO" id="GO:0006516">
    <property type="term" value="P:glycoprotein catabolic process"/>
    <property type="evidence" value="ECO:0007669"/>
    <property type="project" value="TreeGrafter"/>
</dbReference>
<dbReference type="SUPFAM" id="SSF51445">
    <property type="entry name" value="(Trans)glycosidases"/>
    <property type="match status" value="1"/>
</dbReference>
<dbReference type="SUPFAM" id="SSF49785">
    <property type="entry name" value="Galactose-binding domain-like"/>
    <property type="match status" value="1"/>
</dbReference>
<dbReference type="Gene3D" id="3.20.20.80">
    <property type="entry name" value="Glycosidases"/>
    <property type="match status" value="1"/>
</dbReference>
<dbReference type="InterPro" id="IPR017853">
    <property type="entry name" value="GH"/>
</dbReference>
<dbReference type="InterPro" id="IPR006103">
    <property type="entry name" value="Glyco_hydro_2_cat"/>
</dbReference>
<dbReference type="SUPFAM" id="SSF49303">
    <property type="entry name" value="beta-Galactosidase/glucuronidase domain"/>
    <property type="match status" value="1"/>
</dbReference>